<gene>
    <name evidence="2" type="ORF">ACFOET_06860</name>
</gene>
<evidence type="ECO:0000313" key="3">
    <source>
        <dbReference type="Proteomes" id="UP001595526"/>
    </source>
</evidence>
<name>A0ABV7JJH0_9SPHI</name>
<comment type="caution">
    <text evidence="2">The sequence shown here is derived from an EMBL/GenBank/DDBJ whole genome shotgun (WGS) entry which is preliminary data.</text>
</comment>
<keyword evidence="3" id="KW-1185">Reference proteome</keyword>
<accession>A0ABV7JJH0</accession>
<evidence type="ECO:0000313" key="2">
    <source>
        <dbReference type="EMBL" id="MFC3197327.1"/>
    </source>
</evidence>
<evidence type="ECO:0000256" key="1">
    <source>
        <dbReference type="SAM" id="MobiDB-lite"/>
    </source>
</evidence>
<dbReference type="Proteomes" id="UP001595526">
    <property type="component" value="Unassembled WGS sequence"/>
</dbReference>
<feature type="region of interest" description="Disordered" evidence="1">
    <location>
        <begin position="90"/>
        <end position="119"/>
    </location>
</feature>
<reference evidence="3" key="1">
    <citation type="journal article" date="2019" name="Int. J. Syst. Evol. Microbiol.">
        <title>The Global Catalogue of Microorganisms (GCM) 10K type strain sequencing project: providing services to taxonomists for standard genome sequencing and annotation.</title>
        <authorList>
            <consortium name="The Broad Institute Genomics Platform"/>
            <consortium name="The Broad Institute Genome Sequencing Center for Infectious Disease"/>
            <person name="Wu L."/>
            <person name="Ma J."/>
        </authorList>
    </citation>
    <scope>NUCLEOTIDE SEQUENCE [LARGE SCALE GENOMIC DNA]</scope>
    <source>
        <strain evidence="3">KCTC 52416</strain>
    </source>
</reference>
<dbReference type="EMBL" id="JBHRTA010000022">
    <property type="protein sequence ID" value="MFC3197327.1"/>
    <property type="molecule type" value="Genomic_DNA"/>
</dbReference>
<protein>
    <submittedName>
        <fullName evidence="2">Uncharacterized protein</fullName>
    </submittedName>
</protein>
<organism evidence="2 3">
    <name type="scientific">Parapedobacter deserti</name>
    <dbReference type="NCBI Taxonomy" id="1912957"/>
    <lineage>
        <taxon>Bacteria</taxon>
        <taxon>Pseudomonadati</taxon>
        <taxon>Bacteroidota</taxon>
        <taxon>Sphingobacteriia</taxon>
        <taxon>Sphingobacteriales</taxon>
        <taxon>Sphingobacteriaceae</taxon>
        <taxon>Parapedobacter</taxon>
    </lineage>
</organism>
<proteinExistence type="predicted"/>
<sequence length="119" mass="12756">MGHYRPEGSYNAVILNSPTAYAHLHTSLRSGSVPACGSIACPALRGTCILGNLPFPKPLGTLQAPEYAPRGHRTYRSPFRHRKVCLPAPDVVRGSGRSSVRPPGAVEGRPVKGTWNKAE</sequence>